<dbReference type="EMBL" id="CP021377">
    <property type="protein sequence ID" value="ART82588.1"/>
    <property type="molecule type" value="Genomic_DNA"/>
</dbReference>
<dbReference type="KEGG" id="opf:CBP31_08125"/>
<gene>
    <name evidence="2" type="ORF">CBP31_08125</name>
</gene>
<dbReference type="SUPFAM" id="SSF55826">
    <property type="entry name" value="YbaK/ProRS associated domain"/>
    <property type="match status" value="1"/>
</dbReference>
<feature type="domain" description="YbaK/aminoacyl-tRNA synthetase-associated" evidence="1">
    <location>
        <begin position="22"/>
        <end position="143"/>
    </location>
</feature>
<reference evidence="2 3" key="1">
    <citation type="journal article" date="2014" name="Int. J. Syst. Evol. Microbiol.">
        <title>Oceanisphaera profunda sp. nov., a marine bacterium isolated from deep-sea sediment, and emended description of the genus Oceanisphaera.</title>
        <authorList>
            <person name="Xu Z."/>
            <person name="Zhang X.Y."/>
            <person name="Su H.N."/>
            <person name="Yu Z.C."/>
            <person name="Liu C."/>
            <person name="Li H."/>
            <person name="Chen X.L."/>
            <person name="Song X.Y."/>
            <person name="Xie B.B."/>
            <person name="Qin Q.L."/>
            <person name="Zhou B.C."/>
            <person name="Shi M."/>
            <person name="Huang Y."/>
            <person name="Zhang Y.Z."/>
        </authorList>
    </citation>
    <scope>NUCLEOTIDE SEQUENCE [LARGE SCALE GENOMIC DNA]</scope>
    <source>
        <strain evidence="2 3">SM1222</strain>
    </source>
</reference>
<dbReference type="GO" id="GO:0002161">
    <property type="term" value="F:aminoacyl-tRNA deacylase activity"/>
    <property type="evidence" value="ECO:0007669"/>
    <property type="project" value="InterPro"/>
</dbReference>
<dbReference type="Gene3D" id="3.90.960.10">
    <property type="entry name" value="YbaK/aminoacyl-tRNA synthetase-associated domain"/>
    <property type="match status" value="1"/>
</dbReference>
<evidence type="ECO:0000313" key="2">
    <source>
        <dbReference type="EMBL" id="ART82588.1"/>
    </source>
</evidence>
<evidence type="ECO:0000259" key="1">
    <source>
        <dbReference type="Pfam" id="PF04073"/>
    </source>
</evidence>
<dbReference type="InterPro" id="IPR036754">
    <property type="entry name" value="YbaK/aa-tRNA-synt-asso_dom_sf"/>
</dbReference>
<organism evidence="2 3">
    <name type="scientific">Oceanisphaera profunda</name>
    <dbReference type="NCBI Taxonomy" id="1416627"/>
    <lineage>
        <taxon>Bacteria</taxon>
        <taxon>Pseudomonadati</taxon>
        <taxon>Pseudomonadota</taxon>
        <taxon>Gammaproteobacteria</taxon>
        <taxon>Aeromonadales</taxon>
        <taxon>Aeromonadaceae</taxon>
        <taxon>Oceanisphaera</taxon>
    </lineage>
</organism>
<evidence type="ECO:0000313" key="3">
    <source>
        <dbReference type="Proteomes" id="UP000243937"/>
    </source>
</evidence>
<protein>
    <submittedName>
        <fullName evidence="2">Deacylase</fullName>
    </submittedName>
</protein>
<sequence length="151" mass="16965">MPAQRLQQYLDQQGVKYRVITHSPAFTAQEVAEVAHIPGSVMAKVVIVTLDGQMTMIVVPAPKMIHTDTLAQALSAQKVTLLHEHDFREKFPDCQVGALPPFGNLYQMPVYIDTELAHQKEIVFSAGSYRELFSLPIKDYLKLVQPKQFAD</sequence>
<dbReference type="OrthoDB" id="9786549at2"/>
<dbReference type="CDD" id="cd04332">
    <property type="entry name" value="YbaK_like"/>
    <property type="match status" value="1"/>
</dbReference>
<proteinExistence type="predicted"/>
<dbReference type="Pfam" id="PF04073">
    <property type="entry name" value="tRNA_edit"/>
    <property type="match status" value="1"/>
</dbReference>
<keyword evidence="3" id="KW-1185">Reference proteome</keyword>
<dbReference type="AlphaFoldDB" id="A0A1Y0D4X1"/>
<name>A0A1Y0D4X1_9GAMM</name>
<dbReference type="RefSeq" id="WP_087036197.1">
    <property type="nucleotide sequence ID" value="NZ_CP021377.1"/>
</dbReference>
<dbReference type="InterPro" id="IPR007214">
    <property type="entry name" value="YbaK/aa-tRNA-synth-assoc-dom"/>
</dbReference>
<accession>A0A1Y0D4X1</accession>
<dbReference type="Proteomes" id="UP000243937">
    <property type="component" value="Chromosome"/>
</dbReference>